<keyword evidence="1" id="KW-1133">Transmembrane helix</keyword>
<dbReference type="EMBL" id="JAXBLV010000207">
    <property type="protein sequence ID" value="MDY3562095.1"/>
    <property type="molecule type" value="Genomic_DNA"/>
</dbReference>
<proteinExistence type="predicted"/>
<reference evidence="3" key="1">
    <citation type="journal article" date="2023" name="Mar. Drugs">
        <title>Gemmata algarum, a Novel Planctomycete Isolated from an Algal Mat, Displays Antimicrobial Activity.</title>
        <authorList>
            <person name="Kumar G."/>
            <person name="Kallscheuer N."/>
            <person name="Kashif M."/>
            <person name="Ahamad S."/>
            <person name="Jagadeeshwari U."/>
            <person name="Pannikurungottu S."/>
            <person name="Haufschild T."/>
            <person name="Kabuu M."/>
            <person name="Sasikala C."/>
            <person name="Jogler C."/>
            <person name="Ramana C."/>
        </authorList>
    </citation>
    <scope>NUCLEOTIDE SEQUENCE [LARGE SCALE GENOMIC DNA]</scope>
    <source>
        <strain evidence="3">JC673</strain>
    </source>
</reference>
<organism evidence="2 3">
    <name type="scientific">Gemmata algarum</name>
    <dbReference type="NCBI Taxonomy" id="2975278"/>
    <lineage>
        <taxon>Bacteria</taxon>
        <taxon>Pseudomonadati</taxon>
        <taxon>Planctomycetota</taxon>
        <taxon>Planctomycetia</taxon>
        <taxon>Gemmatales</taxon>
        <taxon>Gemmataceae</taxon>
        <taxon>Gemmata</taxon>
    </lineage>
</organism>
<keyword evidence="1" id="KW-0472">Membrane</keyword>
<evidence type="ECO:0000313" key="3">
    <source>
        <dbReference type="Proteomes" id="UP001272242"/>
    </source>
</evidence>
<comment type="caution">
    <text evidence="2">The sequence shown here is derived from an EMBL/GenBank/DDBJ whole genome shotgun (WGS) entry which is preliminary data.</text>
</comment>
<dbReference type="Proteomes" id="UP001272242">
    <property type="component" value="Unassembled WGS sequence"/>
</dbReference>
<accession>A0ABU5F5T6</accession>
<gene>
    <name evidence="2" type="ORF">R5W23_003541</name>
</gene>
<protein>
    <submittedName>
        <fullName evidence="2">Uncharacterized protein</fullName>
    </submittedName>
</protein>
<name>A0ABU5F5T6_9BACT</name>
<evidence type="ECO:0000313" key="2">
    <source>
        <dbReference type="EMBL" id="MDY3562095.1"/>
    </source>
</evidence>
<dbReference type="RefSeq" id="WP_261184840.1">
    <property type="nucleotide sequence ID" value="NZ_JAXBLV010000207.1"/>
</dbReference>
<keyword evidence="3" id="KW-1185">Reference proteome</keyword>
<feature type="transmembrane region" description="Helical" evidence="1">
    <location>
        <begin position="12"/>
        <end position="30"/>
    </location>
</feature>
<feature type="transmembrane region" description="Helical" evidence="1">
    <location>
        <begin position="36"/>
        <end position="58"/>
    </location>
</feature>
<evidence type="ECO:0000256" key="1">
    <source>
        <dbReference type="SAM" id="Phobius"/>
    </source>
</evidence>
<keyword evidence="1" id="KW-0812">Transmembrane</keyword>
<sequence length="134" mass="14404">MNPSDLTRWGARLLYVRGLCGGVFLSAVVAPSPNPWLMLAALLVVGLSGVATPILRALGWRRLAERVQDVPTGPFRDEVKIALRTALGSGMDLQEAVKFLRGATGWDVLQLYPVVAEVAGIPEKEAIRLVVSTV</sequence>